<dbReference type="InterPro" id="IPR045121">
    <property type="entry name" value="CoAse"/>
</dbReference>
<keyword evidence="4" id="KW-0378">Hydrolase</keyword>
<dbReference type="PROSITE" id="PS51462">
    <property type="entry name" value="NUDIX"/>
    <property type="match status" value="1"/>
</dbReference>
<dbReference type="AlphaFoldDB" id="A0A495DME6"/>
<dbReference type="InterPro" id="IPR015797">
    <property type="entry name" value="NUDIX_hydrolase-like_dom_sf"/>
</dbReference>
<evidence type="ECO:0000259" key="8">
    <source>
        <dbReference type="PROSITE" id="PS51462"/>
    </source>
</evidence>
<evidence type="ECO:0000256" key="6">
    <source>
        <dbReference type="ARBA" id="ARBA00023211"/>
    </source>
</evidence>
<organism evidence="9 10">
    <name type="scientific">Maricaulis maris</name>
    <dbReference type="NCBI Taxonomy" id="74318"/>
    <lineage>
        <taxon>Bacteria</taxon>
        <taxon>Pseudomonadati</taxon>
        <taxon>Pseudomonadota</taxon>
        <taxon>Alphaproteobacteria</taxon>
        <taxon>Maricaulales</taxon>
        <taxon>Maricaulaceae</taxon>
        <taxon>Maricaulis</taxon>
    </lineage>
</organism>
<evidence type="ECO:0000313" key="10">
    <source>
        <dbReference type="Proteomes" id="UP000273675"/>
    </source>
</evidence>
<evidence type="ECO:0000256" key="4">
    <source>
        <dbReference type="ARBA" id="ARBA00022801"/>
    </source>
</evidence>
<dbReference type="SUPFAM" id="SSF55811">
    <property type="entry name" value="Nudix"/>
    <property type="match status" value="1"/>
</dbReference>
<feature type="compositionally biased region" description="Low complexity" evidence="7">
    <location>
        <begin position="1"/>
        <end position="17"/>
    </location>
</feature>
<feature type="region of interest" description="Disordered" evidence="7">
    <location>
        <begin position="1"/>
        <end position="23"/>
    </location>
</feature>
<dbReference type="CDD" id="cd03426">
    <property type="entry name" value="NUDIX_CoAse_Nudt7"/>
    <property type="match status" value="1"/>
</dbReference>
<protein>
    <submittedName>
        <fullName evidence="9">Mutator protein MutT</fullName>
    </submittedName>
</protein>
<comment type="cofactor">
    <cofactor evidence="2">
        <name>Mg(2+)</name>
        <dbReference type="ChEBI" id="CHEBI:18420"/>
    </cofactor>
</comment>
<accession>A0A495DME6</accession>
<dbReference type="EMBL" id="RBIM01000001">
    <property type="protein sequence ID" value="RKR04097.1"/>
    <property type="molecule type" value="Genomic_DNA"/>
</dbReference>
<dbReference type="Gene3D" id="3.90.79.10">
    <property type="entry name" value="Nucleoside Triphosphate Pyrophosphohydrolase"/>
    <property type="match status" value="1"/>
</dbReference>
<evidence type="ECO:0000256" key="5">
    <source>
        <dbReference type="ARBA" id="ARBA00022842"/>
    </source>
</evidence>
<comment type="cofactor">
    <cofactor evidence="1">
        <name>Mn(2+)</name>
        <dbReference type="ChEBI" id="CHEBI:29035"/>
    </cofactor>
</comment>
<sequence length="233" mass="25043">MTASPASGAAANSSPWAREPVTAAPETAALLDRLRDRLDPVEGPTGLPRFGDADLNGGAAGVPAAFADVEIRTAAVVAPLILHDGPPRLLLTERASHLPRHAGQVAFPGGRIDDNGETAAQAAVRELEEEVGISPAHVELIGRFDAYATVTGYHVTPFVGVIKPGYVVRPDPGEVADVFETPFDFLMDPANHQRQSREWQGHVRHFYAMPWQGRYIWGATAGMLKSLHDRLYG</sequence>
<keyword evidence="3" id="KW-0479">Metal-binding</keyword>
<dbReference type="PANTHER" id="PTHR12992:SF11">
    <property type="entry name" value="MITOCHONDRIAL COENZYME A DIPHOSPHATASE NUDT8"/>
    <property type="match status" value="1"/>
</dbReference>
<dbReference type="Pfam" id="PF00293">
    <property type="entry name" value="NUDIX"/>
    <property type="match status" value="1"/>
</dbReference>
<dbReference type="GO" id="GO:0010945">
    <property type="term" value="F:coenzyme A diphosphatase activity"/>
    <property type="evidence" value="ECO:0007669"/>
    <property type="project" value="InterPro"/>
</dbReference>
<dbReference type="NCBIfam" id="NF007980">
    <property type="entry name" value="PRK10707.1"/>
    <property type="match status" value="1"/>
</dbReference>
<evidence type="ECO:0000256" key="1">
    <source>
        <dbReference type="ARBA" id="ARBA00001936"/>
    </source>
</evidence>
<evidence type="ECO:0000313" key="9">
    <source>
        <dbReference type="EMBL" id="RKR04097.1"/>
    </source>
</evidence>
<name>A0A495DME6_9PROT</name>
<gene>
    <name evidence="9" type="ORF">C7435_0541</name>
</gene>
<evidence type="ECO:0000256" key="3">
    <source>
        <dbReference type="ARBA" id="ARBA00022723"/>
    </source>
</evidence>
<proteinExistence type="predicted"/>
<evidence type="ECO:0000256" key="7">
    <source>
        <dbReference type="SAM" id="MobiDB-lite"/>
    </source>
</evidence>
<dbReference type="PANTHER" id="PTHR12992">
    <property type="entry name" value="NUDIX HYDROLASE"/>
    <property type="match status" value="1"/>
</dbReference>
<comment type="caution">
    <text evidence="9">The sequence shown here is derived from an EMBL/GenBank/DDBJ whole genome shotgun (WGS) entry which is preliminary data.</text>
</comment>
<keyword evidence="6" id="KW-0464">Manganese</keyword>
<feature type="domain" description="Nudix hydrolase" evidence="8">
    <location>
        <begin position="71"/>
        <end position="202"/>
    </location>
</feature>
<dbReference type="OrthoDB" id="9802805at2"/>
<dbReference type="Proteomes" id="UP000273675">
    <property type="component" value="Unassembled WGS sequence"/>
</dbReference>
<reference evidence="9 10" key="1">
    <citation type="submission" date="2018-10" db="EMBL/GenBank/DDBJ databases">
        <title>Genomic Encyclopedia of Type Strains, Phase IV (KMG-IV): sequencing the most valuable type-strain genomes for metagenomic binning, comparative biology and taxonomic classification.</title>
        <authorList>
            <person name="Goeker M."/>
        </authorList>
    </citation>
    <scope>NUCLEOTIDE SEQUENCE [LARGE SCALE GENOMIC DNA]</scope>
    <source>
        <strain evidence="9 10">DSM 4734</strain>
    </source>
</reference>
<keyword evidence="5" id="KW-0460">Magnesium</keyword>
<dbReference type="InterPro" id="IPR000086">
    <property type="entry name" value="NUDIX_hydrolase_dom"/>
</dbReference>
<evidence type="ECO:0000256" key="2">
    <source>
        <dbReference type="ARBA" id="ARBA00001946"/>
    </source>
</evidence>
<dbReference type="GO" id="GO:0046872">
    <property type="term" value="F:metal ion binding"/>
    <property type="evidence" value="ECO:0007669"/>
    <property type="project" value="UniProtKB-KW"/>
</dbReference>